<comment type="similarity">
    <text evidence="1">Belongs to the thioesterase PaaI family.</text>
</comment>
<keyword evidence="2" id="KW-0378">Hydrolase</keyword>
<organism evidence="4 5">
    <name type="scientific">Hohenbuehelia grisea</name>
    <dbReference type="NCBI Taxonomy" id="104357"/>
    <lineage>
        <taxon>Eukaryota</taxon>
        <taxon>Fungi</taxon>
        <taxon>Dikarya</taxon>
        <taxon>Basidiomycota</taxon>
        <taxon>Agaricomycotina</taxon>
        <taxon>Agaricomycetes</taxon>
        <taxon>Agaricomycetidae</taxon>
        <taxon>Agaricales</taxon>
        <taxon>Pleurotineae</taxon>
        <taxon>Pleurotaceae</taxon>
        <taxon>Hohenbuehelia</taxon>
    </lineage>
</organism>
<evidence type="ECO:0000313" key="4">
    <source>
        <dbReference type="EMBL" id="KAL0961131.1"/>
    </source>
</evidence>
<name>A0ABR3K024_9AGAR</name>
<dbReference type="EMBL" id="JASNQZ010000001">
    <property type="protein sequence ID" value="KAL0961131.1"/>
    <property type="molecule type" value="Genomic_DNA"/>
</dbReference>
<reference evidence="5" key="1">
    <citation type="submission" date="2024-06" db="EMBL/GenBank/DDBJ databases">
        <title>Multi-omics analyses provide insights into the biosynthesis of the anticancer antibiotic pleurotin in Hohenbuehelia grisea.</title>
        <authorList>
            <person name="Weaver J.A."/>
            <person name="Alberti F."/>
        </authorList>
    </citation>
    <scope>NUCLEOTIDE SEQUENCE [LARGE SCALE GENOMIC DNA]</scope>
    <source>
        <strain evidence="5">T-177</strain>
    </source>
</reference>
<protein>
    <recommendedName>
        <fullName evidence="3">Thioesterase domain-containing protein</fullName>
    </recommendedName>
</protein>
<sequence length="103" mass="10831">MGSLVVASKGQYMTGVSTDINASFVKPAGRVGDILHMKGMLTGMGKNLAFTRVEFTTPSGELVAYGSHSKYIGKSSVHAKNVHLSEDGETLLSGTIEQEPSEG</sequence>
<dbReference type="PANTHER" id="PTHR21660">
    <property type="entry name" value="THIOESTERASE SUPERFAMILY MEMBER-RELATED"/>
    <property type="match status" value="1"/>
</dbReference>
<dbReference type="Gene3D" id="3.10.129.10">
    <property type="entry name" value="Hotdog Thioesterase"/>
    <property type="match status" value="1"/>
</dbReference>
<dbReference type="Pfam" id="PF03061">
    <property type="entry name" value="4HBT"/>
    <property type="match status" value="1"/>
</dbReference>
<accession>A0ABR3K024</accession>
<evidence type="ECO:0000256" key="2">
    <source>
        <dbReference type="ARBA" id="ARBA00022801"/>
    </source>
</evidence>
<evidence type="ECO:0000256" key="1">
    <source>
        <dbReference type="ARBA" id="ARBA00008324"/>
    </source>
</evidence>
<dbReference type="InterPro" id="IPR029069">
    <property type="entry name" value="HotDog_dom_sf"/>
</dbReference>
<dbReference type="InterPro" id="IPR006683">
    <property type="entry name" value="Thioestr_dom"/>
</dbReference>
<evidence type="ECO:0000313" key="5">
    <source>
        <dbReference type="Proteomes" id="UP001556367"/>
    </source>
</evidence>
<keyword evidence="5" id="KW-1185">Reference proteome</keyword>
<dbReference type="SUPFAM" id="SSF54637">
    <property type="entry name" value="Thioesterase/thiol ester dehydrase-isomerase"/>
    <property type="match status" value="1"/>
</dbReference>
<gene>
    <name evidence="4" type="ORF">HGRIS_006105</name>
</gene>
<dbReference type="InterPro" id="IPR039298">
    <property type="entry name" value="ACOT13"/>
</dbReference>
<proteinExistence type="inferred from homology"/>
<comment type="caution">
    <text evidence="4">The sequence shown here is derived from an EMBL/GenBank/DDBJ whole genome shotgun (WGS) entry which is preliminary data.</text>
</comment>
<dbReference type="PANTHER" id="PTHR21660:SF1">
    <property type="entry name" value="ACYL-COENZYME A THIOESTERASE 13"/>
    <property type="match status" value="1"/>
</dbReference>
<evidence type="ECO:0000259" key="3">
    <source>
        <dbReference type="Pfam" id="PF03061"/>
    </source>
</evidence>
<feature type="domain" description="Thioesterase" evidence="3">
    <location>
        <begin position="8"/>
        <end position="63"/>
    </location>
</feature>
<dbReference type="Proteomes" id="UP001556367">
    <property type="component" value="Unassembled WGS sequence"/>
</dbReference>